<dbReference type="GeneID" id="62193546"/>
<protein>
    <submittedName>
        <fullName evidence="2">Uncharacterized protein</fullName>
    </submittedName>
</protein>
<evidence type="ECO:0000256" key="1">
    <source>
        <dbReference type="SAM" id="MobiDB-lite"/>
    </source>
</evidence>
<gene>
    <name evidence="2" type="ORF">FOA43_000145</name>
</gene>
<sequence>MLFVTPNYYYQAYAPSGSCSLEVPVDRYRYEIEQRMRETELALNKPLVDTAEDSFNYYILLKKRNLEPYDDFEIRTFSSYEIRIAKHTLLIRSTADQYYDTFLLPADASNDIDYKLLNDGYSLLVVIPKEMKVKPFRKLCVGGEIPQLYWDAPYNVYSKNSEIFDRHDPQNMIQKVPEVAQGSSSGVVKVNIARKPMAKSKMDALSKGKVQKLAETSSDKMMKHPECMISVPISFSLPTLVEAPKKSATANEEEEEREANRSTTEEPEEPGKSDNSEYSEYSEEPAEPAEPEKDPLLKNYETLSRKTIFPPDTKDEEASTPTKVPKSPILEDLVDEEFA</sequence>
<evidence type="ECO:0000313" key="2">
    <source>
        <dbReference type="EMBL" id="QPG72843.1"/>
    </source>
</evidence>
<organism evidence="2 3">
    <name type="scientific">Eeniella nana</name>
    <name type="common">Yeast</name>
    <name type="synonym">Brettanomyces nanus</name>
    <dbReference type="NCBI Taxonomy" id="13502"/>
    <lineage>
        <taxon>Eukaryota</taxon>
        <taxon>Fungi</taxon>
        <taxon>Dikarya</taxon>
        <taxon>Ascomycota</taxon>
        <taxon>Saccharomycotina</taxon>
        <taxon>Pichiomycetes</taxon>
        <taxon>Pichiales</taxon>
        <taxon>Pichiaceae</taxon>
        <taxon>Brettanomyces</taxon>
    </lineage>
</organism>
<keyword evidence="3" id="KW-1185">Reference proteome</keyword>
<reference evidence="2" key="1">
    <citation type="submission" date="2020-10" db="EMBL/GenBank/DDBJ databases">
        <authorList>
            <person name="Roach M.J.R."/>
        </authorList>
    </citation>
    <scope>NUCLEOTIDE SEQUENCE</scope>
    <source>
        <strain evidence="2">CBS 1945</strain>
    </source>
</reference>
<dbReference type="RefSeq" id="XP_038776408.1">
    <property type="nucleotide sequence ID" value="XM_038920480.1"/>
</dbReference>
<name>A0A875RWL0_EENNA</name>
<feature type="compositionally biased region" description="Basic and acidic residues" evidence="1">
    <location>
        <begin position="258"/>
        <end position="275"/>
    </location>
</feature>
<dbReference type="EMBL" id="CP064812">
    <property type="protein sequence ID" value="QPG72843.1"/>
    <property type="molecule type" value="Genomic_DNA"/>
</dbReference>
<evidence type="ECO:0000313" key="3">
    <source>
        <dbReference type="Proteomes" id="UP000662931"/>
    </source>
</evidence>
<accession>A0A875RWL0</accession>
<proteinExistence type="predicted"/>
<dbReference type="AlphaFoldDB" id="A0A875RWL0"/>
<feature type="region of interest" description="Disordered" evidence="1">
    <location>
        <begin position="244"/>
        <end position="339"/>
    </location>
</feature>
<dbReference type="OrthoDB" id="3993599at2759"/>
<dbReference type="KEGG" id="bnn:FOA43_000145"/>
<dbReference type="Proteomes" id="UP000662931">
    <property type="component" value="Chromosome 1"/>
</dbReference>
<feature type="compositionally biased region" description="Acidic residues" evidence="1">
    <location>
        <begin position="280"/>
        <end position="289"/>
    </location>
</feature>